<proteinExistence type="predicted"/>
<keyword evidence="1" id="KW-0732">Signal</keyword>
<reference evidence="3" key="2">
    <citation type="submission" date="2019-10" db="EMBL/GenBank/DDBJ databases">
        <title>A de novo genome assembly of a pear dwarfing rootstock.</title>
        <authorList>
            <person name="Wang F."/>
            <person name="Wang J."/>
            <person name="Li S."/>
            <person name="Zhang Y."/>
            <person name="Fang M."/>
            <person name="Ma L."/>
            <person name="Zhao Y."/>
            <person name="Jiang S."/>
        </authorList>
    </citation>
    <scope>NUCLEOTIDE SEQUENCE [LARGE SCALE GENOMIC DNA]</scope>
</reference>
<keyword evidence="3" id="KW-1185">Reference proteome</keyword>
<gene>
    <name evidence="2" type="ORF">D8674_017849</name>
</gene>
<evidence type="ECO:0000256" key="1">
    <source>
        <dbReference type="SAM" id="SignalP"/>
    </source>
</evidence>
<protein>
    <submittedName>
        <fullName evidence="2">Uncharacterized protein</fullName>
    </submittedName>
</protein>
<dbReference type="Proteomes" id="UP000327157">
    <property type="component" value="Chromosome 16"/>
</dbReference>
<feature type="signal peptide" evidence="1">
    <location>
        <begin position="1"/>
        <end position="22"/>
    </location>
</feature>
<sequence>MLVRVGSGFGVVLVLGWGKTGAGKNCDGDKGWGDGRERELKVVIKFAEIRRNHLLFLGNGVVSYAIRFDVMIPRGKDKGGCYQYVLHVLSRIDWETVNAILLVRSGSLD</sequence>
<comment type="caution">
    <text evidence="2">The sequence shown here is derived from an EMBL/GenBank/DDBJ whole genome shotgun (WGS) entry which is preliminary data.</text>
</comment>
<dbReference type="EMBL" id="SMOL01000160">
    <property type="protein sequence ID" value="KAB2626189.1"/>
    <property type="molecule type" value="Genomic_DNA"/>
</dbReference>
<evidence type="ECO:0000313" key="2">
    <source>
        <dbReference type="EMBL" id="KAB2626189.1"/>
    </source>
</evidence>
<reference evidence="2 3" key="3">
    <citation type="submission" date="2019-11" db="EMBL/GenBank/DDBJ databases">
        <title>A de novo genome assembly of a pear dwarfing rootstock.</title>
        <authorList>
            <person name="Wang F."/>
            <person name="Wang J."/>
            <person name="Li S."/>
            <person name="Zhang Y."/>
            <person name="Fang M."/>
            <person name="Ma L."/>
            <person name="Zhao Y."/>
            <person name="Jiang S."/>
        </authorList>
    </citation>
    <scope>NUCLEOTIDE SEQUENCE [LARGE SCALE GENOMIC DNA]</scope>
    <source>
        <strain evidence="2">S2</strain>
        <tissue evidence="2">Leaf</tissue>
    </source>
</reference>
<dbReference type="AlphaFoldDB" id="A0A5N5HDW3"/>
<evidence type="ECO:0000313" key="3">
    <source>
        <dbReference type="Proteomes" id="UP000327157"/>
    </source>
</evidence>
<organism evidence="2 3">
    <name type="scientific">Pyrus ussuriensis x Pyrus communis</name>
    <dbReference type="NCBI Taxonomy" id="2448454"/>
    <lineage>
        <taxon>Eukaryota</taxon>
        <taxon>Viridiplantae</taxon>
        <taxon>Streptophyta</taxon>
        <taxon>Embryophyta</taxon>
        <taxon>Tracheophyta</taxon>
        <taxon>Spermatophyta</taxon>
        <taxon>Magnoliopsida</taxon>
        <taxon>eudicotyledons</taxon>
        <taxon>Gunneridae</taxon>
        <taxon>Pentapetalae</taxon>
        <taxon>rosids</taxon>
        <taxon>fabids</taxon>
        <taxon>Rosales</taxon>
        <taxon>Rosaceae</taxon>
        <taxon>Amygdaloideae</taxon>
        <taxon>Maleae</taxon>
        <taxon>Pyrus</taxon>
    </lineage>
</organism>
<name>A0A5N5HDW3_9ROSA</name>
<accession>A0A5N5HDW3</accession>
<feature type="chain" id="PRO_5024458168" evidence="1">
    <location>
        <begin position="23"/>
        <end position="109"/>
    </location>
</feature>
<reference evidence="2 3" key="1">
    <citation type="submission" date="2019-09" db="EMBL/GenBank/DDBJ databases">
        <authorList>
            <person name="Ou C."/>
        </authorList>
    </citation>
    <scope>NUCLEOTIDE SEQUENCE [LARGE SCALE GENOMIC DNA]</scope>
    <source>
        <strain evidence="2">S2</strain>
        <tissue evidence="2">Leaf</tissue>
    </source>
</reference>